<comment type="subcellular location">
    <subcellularLocation>
        <location evidence="2">Cytoplasm</location>
    </subcellularLocation>
    <subcellularLocation>
        <location evidence="1">Nucleus</location>
    </subcellularLocation>
</comment>
<dbReference type="PROSITE" id="PS50056">
    <property type="entry name" value="TYR_PHOSPHATASE_2"/>
    <property type="match status" value="1"/>
</dbReference>
<dbReference type="GO" id="GO:0007096">
    <property type="term" value="P:regulation of exit from mitosis"/>
    <property type="evidence" value="ECO:0007669"/>
    <property type="project" value="UniProtKB-ARBA"/>
</dbReference>
<feature type="non-terminal residue" evidence="17">
    <location>
        <position position="1020"/>
    </location>
</feature>
<evidence type="ECO:0000313" key="17">
    <source>
        <dbReference type="EMBL" id="KAF4718655.1"/>
    </source>
</evidence>
<dbReference type="InterPro" id="IPR003595">
    <property type="entry name" value="Tyr_Pase_cat"/>
</dbReference>
<evidence type="ECO:0000256" key="10">
    <source>
        <dbReference type="ARBA" id="ARBA00022912"/>
    </source>
</evidence>
<evidence type="ECO:0000256" key="7">
    <source>
        <dbReference type="ARBA" id="ARBA00022618"/>
    </source>
</evidence>
<accession>A0A7J6RDH0</accession>
<dbReference type="InterPro" id="IPR000387">
    <property type="entry name" value="Tyr_Pase_dom"/>
</dbReference>
<dbReference type="GO" id="GO:0031981">
    <property type="term" value="C:nuclear lumen"/>
    <property type="evidence" value="ECO:0007669"/>
    <property type="project" value="UniProtKB-ARBA"/>
</dbReference>
<keyword evidence="7" id="KW-0132">Cell division</keyword>
<evidence type="ECO:0000259" key="15">
    <source>
        <dbReference type="PROSITE" id="PS50054"/>
    </source>
</evidence>
<feature type="coiled-coil region" evidence="14">
    <location>
        <begin position="766"/>
        <end position="793"/>
    </location>
</feature>
<evidence type="ECO:0000256" key="12">
    <source>
        <dbReference type="ARBA" id="ARBA00023254"/>
    </source>
</evidence>
<evidence type="ECO:0000256" key="14">
    <source>
        <dbReference type="SAM" id="Coils"/>
    </source>
</evidence>
<dbReference type="InterPro" id="IPR020422">
    <property type="entry name" value="TYR_PHOSPHATASE_DUAL_dom"/>
</dbReference>
<dbReference type="Pfam" id="PF14671">
    <property type="entry name" value="DSPn"/>
    <property type="match status" value="1"/>
</dbReference>
<reference evidence="17 18" key="1">
    <citation type="submission" date="2020-04" db="EMBL/GenBank/DDBJ databases">
        <title>Perkinsus olseni comparative genomics.</title>
        <authorList>
            <person name="Bogema D.R."/>
        </authorList>
    </citation>
    <scope>NUCLEOTIDE SEQUENCE [LARGE SCALE GENOMIC DNA]</scope>
    <source>
        <strain evidence="17 18">ATCC PRA-207</strain>
    </source>
</reference>
<dbReference type="GO" id="GO:0004725">
    <property type="term" value="F:protein tyrosine phosphatase activity"/>
    <property type="evidence" value="ECO:0007669"/>
    <property type="project" value="UniProtKB-EC"/>
</dbReference>
<dbReference type="Proteomes" id="UP000553632">
    <property type="component" value="Unassembled WGS sequence"/>
</dbReference>
<dbReference type="AlphaFoldDB" id="A0A7J6RDH0"/>
<evidence type="ECO:0000256" key="9">
    <source>
        <dbReference type="ARBA" id="ARBA00022801"/>
    </source>
</evidence>
<dbReference type="PROSITE" id="PS00383">
    <property type="entry name" value="TYR_PHOSPHATASE_1"/>
    <property type="match status" value="1"/>
</dbReference>
<evidence type="ECO:0000256" key="11">
    <source>
        <dbReference type="ARBA" id="ARBA00023242"/>
    </source>
</evidence>
<keyword evidence="18" id="KW-1185">Reference proteome</keyword>
<name>A0A7J6RDH0_PEROL</name>
<evidence type="ECO:0000259" key="16">
    <source>
        <dbReference type="PROSITE" id="PS50056"/>
    </source>
</evidence>
<dbReference type="SUPFAM" id="SSF52799">
    <property type="entry name" value="(Phosphotyrosine protein) phosphatases II"/>
    <property type="match status" value="2"/>
</dbReference>
<keyword evidence="13" id="KW-0131">Cell cycle</keyword>
<dbReference type="Gene3D" id="3.90.190.10">
    <property type="entry name" value="Protein tyrosine phosphatase superfamily"/>
    <property type="match status" value="2"/>
</dbReference>
<dbReference type="GO" id="GO:0033554">
    <property type="term" value="P:cellular response to stress"/>
    <property type="evidence" value="ECO:0007669"/>
    <property type="project" value="UniProtKB-ARBA"/>
</dbReference>
<dbReference type="PANTHER" id="PTHR23339">
    <property type="entry name" value="TYROSINE SPECIFIC PROTEIN PHOSPHATASE AND DUAL SPECIFICITY PROTEIN PHOSPHATASE"/>
    <property type="match status" value="1"/>
</dbReference>
<dbReference type="GO" id="GO:0051301">
    <property type="term" value="P:cell division"/>
    <property type="evidence" value="ECO:0007669"/>
    <property type="project" value="UniProtKB-KW"/>
</dbReference>
<dbReference type="InterPro" id="IPR029260">
    <property type="entry name" value="DSPn"/>
</dbReference>
<evidence type="ECO:0000313" key="18">
    <source>
        <dbReference type="Proteomes" id="UP000553632"/>
    </source>
</evidence>
<dbReference type="GO" id="GO:0032954">
    <property type="term" value="P:regulation of cytokinetic process"/>
    <property type="evidence" value="ECO:0007669"/>
    <property type="project" value="UniProtKB-ARBA"/>
</dbReference>
<keyword evidence="9" id="KW-0378">Hydrolase</keyword>
<dbReference type="EMBL" id="JABANO010026368">
    <property type="protein sequence ID" value="KAF4718655.1"/>
    <property type="molecule type" value="Genomic_DNA"/>
</dbReference>
<sequence length="1020" mass="116744">YPAFPSSAKAKSVDKRVGFSLPDRSLLRHHHRGYGKAVALDGLLSSHPVKELIPKRFYFTVVDGFPVIDPAVKRRPILLNIDDELVYDRFYRDFGPLSLAQITIYLRKVKSLLESGARDDRPVVHYCCSRPEKRSNAILLASAYLMLFHHLPPAEALERVETGYPPVVPFRDASVGDCPYPCTILDCLCGLEYAHSLGWYDPRKFDVNEYNYYGSLNNGDVNWIIPGKILAFSSPHDERRDPRGYPARIPEDYHAMFHSMGVKLIIRLNQKLYDRSRFTSAGFAHMDLFFPDGSCPSPSIVNHFISAIEAIKPGAVAVHCKAGLGRTGCLIGLYAMKRYGFPARAWIGWNRLCRPGSILGHQQQFLCDAEHLLRASHLGHSHVFPTRIDPANYGEDRGQGERLVAARQEAEIARLIAKRKFISAIRQSVDVMLVVNHVMDRSENQLWRLLIQLNLDEAVSMVDFTETNVVTISREAALVRREILARQEHESSDDGEINDEMPTRCISHNRAQLDPEGSGLLDAEGRVQNARMLRRKRHMRRVGAKYVTDRQVPEWIKCGSCGAVLEAKRQKRASHREVAEVTSKHRIDGLVEAALKGKEVKPDEGMTDSVESDEEEFITVTEHEIAVEMLKEECEAKVQEALQLVKERDEELVQITGSEVRWREACNEARAQRDVTKGRVVSLEARLSDLEANILLQKEQTTHLEVALAHHEDMYTRHLSRLEVCLEKVHDADLQRRVLESLYRSGQLSRARREAVESDARHRERIGGLEREVMELQGDKRRMEDNYDRVTLRMRSMAEAKVRRLLRPTTEANRLFAWDAWQRIRPQLRLEMQMGDLRRELGEAQQLRQVLVGTVGLRDQEIAEKASRIGELKIHVKELTQRLEGVEHEHRAQLRRVKDEYHARAVRATDVTFSRLSARWQQCVATKERNWRVLIEFLRRRLSWLAGFIRDESMLREISEELGPSVVAAHLQPKIRVDNMTKEGYLCEGCRVKIVYSKALTLPQQDASTRPTTCSSRLAS</sequence>
<evidence type="ECO:0000256" key="4">
    <source>
        <dbReference type="ARBA" id="ARBA00013064"/>
    </source>
</evidence>
<evidence type="ECO:0000256" key="6">
    <source>
        <dbReference type="ARBA" id="ARBA00022553"/>
    </source>
</evidence>
<dbReference type="EC" id="3.1.3.48" evidence="4"/>
<evidence type="ECO:0000256" key="8">
    <source>
        <dbReference type="ARBA" id="ARBA00022776"/>
    </source>
</evidence>
<dbReference type="GO" id="GO:0005737">
    <property type="term" value="C:cytoplasm"/>
    <property type="evidence" value="ECO:0007669"/>
    <property type="project" value="UniProtKB-SubCell"/>
</dbReference>
<comment type="caution">
    <text evidence="17">The sequence shown here is derived from an EMBL/GenBank/DDBJ whole genome shotgun (WGS) entry which is preliminary data.</text>
</comment>
<dbReference type="InterPro" id="IPR050561">
    <property type="entry name" value="PTP"/>
</dbReference>
<keyword evidence="11" id="KW-0539">Nucleus</keyword>
<dbReference type="Pfam" id="PF22785">
    <property type="entry name" value="Tc-R-P"/>
    <property type="match status" value="1"/>
</dbReference>
<feature type="coiled-coil region" evidence="14">
    <location>
        <begin position="869"/>
        <end position="896"/>
    </location>
</feature>
<dbReference type="InterPro" id="IPR029021">
    <property type="entry name" value="Prot-tyrosine_phosphatase-like"/>
</dbReference>
<proteinExistence type="inferred from homology"/>
<feature type="coiled-coil region" evidence="14">
    <location>
        <begin position="620"/>
        <end position="700"/>
    </location>
</feature>
<dbReference type="InterPro" id="IPR016130">
    <property type="entry name" value="Tyr_Pase_AS"/>
</dbReference>
<evidence type="ECO:0000256" key="3">
    <source>
        <dbReference type="ARBA" id="ARBA00007315"/>
    </source>
</evidence>
<feature type="domain" description="Tyrosine specific protein phosphatases" evidence="16">
    <location>
        <begin position="302"/>
        <end position="365"/>
    </location>
</feature>
<dbReference type="CDD" id="cd14499">
    <property type="entry name" value="CDC14_C"/>
    <property type="match status" value="1"/>
</dbReference>
<keyword evidence="14" id="KW-0175">Coiled coil</keyword>
<gene>
    <name evidence="17" type="primary">CDC14A_3</name>
    <name evidence="17" type="ORF">FOZ63_012004</name>
</gene>
<dbReference type="GO" id="GO:0051321">
    <property type="term" value="P:meiotic cell cycle"/>
    <property type="evidence" value="ECO:0007669"/>
    <property type="project" value="UniProtKB-KW"/>
</dbReference>
<keyword evidence="10" id="KW-0904">Protein phosphatase</keyword>
<evidence type="ECO:0000256" key="5">
    <source>
        <dbReference type="ARBA" id="ARBA00022490"/>
    </source>
</evidence>
<keyword evidence="5" id="KW-0963">Cytoplasm</keyword>
<keyword evidence="12" id="KW-0469">Meiosis</keyword>
<evidence type="ECO:0000256" key="13">
    <source>
        <dbReference type="ARBA" id="ARBA00023306"/>
    </source>
</evidence>
<protein>
    <recommendedName>
        <fullName evidence="4">protein-tyrosine-phosphatase</fullName>
        <ecNumber evidence="4">3.1.3.48</ecNumber>
    </recommendedName>
</protein>
<dbReference type="GO" id="GO:0005856">
    <property type="term" value="C:cytoskeleton"/>
    <property type="evidence" value="ECO:0007669"/>
    <property type="project" value="UniProtKB-ARBA"/>
</dbReference>
<dbReference type="FunFam" id="3.90.190.10:FF:000038">
    <property type="entry name" value="Tyrosine-protein phosphatase CDC14"/>
    <property type="match status" value="1"/>
</dbReference>
<evidence type="ECO:0000256" key="1">
    <source>
        <dbReference type="ARBA" id="ARBA00004123"/>
    </source>
</evidence>
<keyword evidence="6" id="KW-0597">Phosphoprotein</keyword>
<dbReference type="SMART" id="SM00404">
    <property type="entry name" value="PTPc_motif"/>
    <property type="match status" value="1"/>
</dbReference>
<dbReference type="GO" id="GO:0000278">
    <property type="term" value="P:mitotic cell cycle"/>
    <property type="evidence" value="ECO:0007669"/>
    <property type="project" value="UniProtKB-ARBA"/>
</dbReference>
<organism evidence="17 18">
    <name type="scientific">Perkinsus olseni</name>
    <name type="common">Perkinsus atlanticus</name>
    <dbReference type="NCBI Taxonomy" id="32597"/>
    <lineage>
        <taxon>Eukaryota</taxon>
        <taxon>Sar</taxon>
        <taxon>Alveolata</taxon>
        <taxon>Perkinsozoa</taxon>
        <taxon>Perkinsea</taxon>
        <taxon>Perkinsida</taxon>
        <taxon>Perkinsidae</taxon>
        <taxon>Perkinsus</taxon>
    </lineage>
</organism>
<dbReference type="InterPro" id="IPR044506">
    <property type="entry name" value="CDC14_C"/>
</dbReference>
<comment type="similarity">
    <text evidence="3">Belongs to the protein-tyrosine phosphatase family. Non-receptor class CDC14 subfamily.</text>
</comment>
<dbReference type="CDD" id="cd17657">
    <property type="entry name" value="CDC14_N"/>
    <property type="match status" value="1"/>
</dbReference>
<feature type="domain" description="Tyrosine-protein phosphatase" evidence="15">
    <location>
        <begin position="219"/>
        <end position="378"/>
    </location>
</feature>
<dbReference type="PROSITE" id="PS50054">
    <property type="entry name" value="TYR_PHOSPHATASE_DUAL"/>
    <property type="match status" value="1"/>
</dbReference>
<evidence type="ECO:0000256" key="2">
    <source>
        <dbReference type="ARBA" id="ARBA00004496"/>
    </source>
</evidence>
<keyword evidence="8" id="KW-0498">Mitosis</keyword>